<proteinExistence type="predicted"/>
<dbReference type="EMBL" id="CAADFM010000131">
    <property type="protein sequence ID" value="VFK15728.1"/>
    <property type="molecule type" value="Genomic_DNA"/>
</dbReference>
<sequence length="78" mass="8756">MGLDFKARFFRIFIFPIRKYRNFVATHVVIASHLPRIATSLPRIATINLRNVSIDLRNASISDDITAQLTPAGLQSGM</sequence>
<dbReference type="EMBL" id="CAADFP010000147">
    <property type="protein sequence ID" value="VFK31721.1"/>
    <property type="molecule type" value="Genomic_DNA"/>
</dbReference>
<gene>
    <name evidence="1" type="ORF">BECKLPF1236A_GA0070988_101319</name>
    <name evidence="2" type="ORF">BECKLPF1236C_GA0070990_101478</name>
</gene>
<protein>
    <submittedName>
        <fullName evidence="1">Uncharacterized protein</fullName>
    </submittedName>
</protein>
<organism evidence="1">
    <name type="scientific">Candidatus Kentrum sp. LPFa</name>
    <dbReference type="NCBI Taxonomy" id="2126335"/>
    <lineage>
        <taxon>Bacteria</taxon>
        <taxon>Pseudomonadati</taxon>
        <taxon>Pseudomonadota</taxon>
        <taxon>Gammaproteobacteria</taxon>
        <taxon>Candidatus Kentrum</taxon>
    </lineage>
</organism>
<dbReference type="AlphaFoldDB" id="A0A450WFG4"/>
<evidence type="ECO:0000313" key="1">
    <source>
        <dbReference type="EMBL" id="VFK15728.1"/>
    </source>
</evidence>
<reference evidence="1" key="1">
    <citation type="submission" date="2019-02" db="EMBL/GenBank/DDBJ databases">
        <authorList>
            <person name="Gruber-Vodicka R. H."/>
            <person name="Seah K. B. B."/>
        </authorList>
    </citation>
    <scope>NUCLEOTIDE SEQUENCE</scope>
    <source>
        <strain evidence="1">BECK_S312</strain>
        <strain evidence="2">BECK_S426</strain>
    </source>
</reference>
<evidence type="ECO:0000313" key="2">
    <source>
        <dbReference type="EMBL" id="VFK31721.1"/>
    </source>
</evidence>
<name>A0A450WFG4_9GAMM</name>
<accession>A0A450WFG4</accession>